<comment type="caution">
    <text evidence="2">The sequence shown here is derived from an EMBL/GenBank/DDBJ whole genome shotgun (WGS) entry which is preliminary data.</text>
</comment>
<dbReference type="Proteomes" id="UP001044222">
    <property type="component" value="Chromosome 14"/>
</dbReference>
<keyword evidence="1" id="KW-0472">Membrane</keyword>
<dbReference type="EMBL" id="JAFIRN010000014">
    <property type="protein sequence ID" value="KAG5835434.1"/>
    <property type="molecule type" value="Genomic_DNA"/>
</dbReference>
<protein>
    <submittedName>
        <fullName evidence="2">Uncharacterized protein</fullName>
    </submittedName>
</protein>
<feature type="transmembrane region" description="Helical" evidence="1">
    <location>
        <begin position="7"/>
        <end position="27"/>
    </location>
</feature>
<gene>
    <name evidence="2" type="ORF">ANANG_G00243970</name>
</gene>
<keyword evidence="3" id="KW-1185">Reference proteome</keyword>
<keyword evidence="1" id="KW-1133">Transmembrane helix</keyword>
<evidence type="ECO:0000256" key="1">
    <source>
        <dbReference type="SAM" id="Phobius"/>
    </source>
</evidence>
<keyword evidence="1" id="KW-0812">Transmembrane</keyword>
<organism evidence="2 3">
    <name type="scientific">Anguilla anguilla</name>
    <name type="common">European freshwater eel</name>
    <name type="synonym">Muraena anguilla</name>
    <dbReference type="NCBI Taxonomy" id="7936"/>
    <lineage>
        <taxon>Eukaryota</taxon>
        <taxon>Metazoa</taxon>
        <taxon>Chordata</taxon>
        <taxon>Craniata</taxon>
        <taxon>Vertebrata</taxon>
        <taxon>Euteleostomi</taxon>
        <taxon>Actinopterygii</taxon>
        <taxon>Neopterygii</taxon>
        <taxon>Teleostei</taxon>
        <taxon>Anguilliformes</taxon>
        <taxon>Anguillidae</taxon>
        <taxon>Anguilla</taxon>
    </lineage>
</organism>
<reference evidence="2" key="1">
    <citation type="submission" date="2021-01" db="EMBL/GenBank/DDBJ databases">
        <title>A chromosome-scale assembly of European eel, Anguilla anguilla.</title>
        <authorList>
            <person name="Henkel C."/>
            <person name="Jong-Raadsen S.A."/>
            <person name="Dufour S."/>
            <person name="Weltzien F.-A."/>
            <person name="Palstra A.P."/>
            <person name="Pelster B."/>
            <person name="Spaink H.P."/>
            <person name="Van Den Thillart G.E."/>
            <person name="Jansen H."/>
            <person name="Zahm M."/>
            <person name="Klopp C."/>
            <person name="Cedric C."/>
            <person name="Louis A."/>
            <person name="Berthelot C."/>
            <person name="Parey E."/>
            <person name="Roest Crollius H."/>
            <person name="Montfort J."/>
            <person name="Robinson-Rechavi M."/>
            <person name="Bucao C."/>
            <person name="Bouchez O."/>
            <person name="Gislard M."/>
            <person name="Lluch J."/>
            <person name="Milhes M."/>
            <person name="Lampietro C."/>
            <person name="Lopez Roques C."/>
            <person name="Donnadieu C."/>
            <person name="Braasch I."/>
            <person name="Desvignes T."/>
            <person name="Postlethwait J."/>
            <person name="Bobe J."/>
            <person name="Guiguen Y."/>
            <person name="Dirks R."/>
        </authorList>
    </citation>
    <scope>NUCLEOTIDE SEQUENCE</scope>
    <source>
        <strain evidence="2">Tag_6206</strain>
        <tissue evidence="2">Liver</tissue>
    </source>
</reference>
<evidence type="ECO:0000313" key="2">
    <source>
        <dbReference type="EMBL" id="KAG5835434.1"/>
    </source>
</evidence>
<accession>A0A9D3LTM3</accession>
<evidence type="ECO:0000313" key="3">
    <source>
        <dbReference type="Proteomes" id="UP001044222"/>
    </source>
</evidence>
<name>A0A9D3LTM3_ANGAN</name>
<feature type="transmembrane region" description="Helical" evidence="1">
    <location>
        <begin position="69"/>
        <end position="86"/>
    </location>
</feature>
<dbReference type="AlphaFoldDB" id="A0A9D3LTM3"/>
<sequence length="219" mass="24477">MLFCSCFFFFFYLCIYLFVFIFVLSHLPHYICSSKQASAFCKPQLVFRWCSCCANSVSEITGELDAMEAHIFAVVFVLGISVYLTHDHNGSKAKGPRVKGLWNLAFTQAGCERCLPRQEVKSQTGSHGLQGLAMAERLLDVGAGFERPWTLFLPLPPSNPAAFHTSAGQHRPLSPEANYSAVRTLLWLVHAVGCWDLPWTLYKADSKTTITGWVDFLGN</sequence>
<proteinExistence type="predicted"/>